<evidence type="ECO:0000313" key="1">
    <source>
        <dbReference type="EMBL" id="KOF98076.1"/>
    </source>
</evidence>
<organism evidence="1">
    <name type="scientific">Octopus bimaculoides</name>
    <name type="common">California two-spotted octopus</name>
    <dbReference type="NCBI Taxonomy" id="37653"/>
    <lineage>
        <taxon>Eukaryota</taxon>
        <taxon>Metazoa</taxon>
        <taxon>Spiralia</taxon>
        <taxon>Lophotrochozoa</taxon>
        <taxon>Mollusca</taxon>
        <taxon>Cephalopoda</taxon>
        <taxon>Coleoidea</taxon>
        <taxon>Octopodiformes</taxon>
        <taxon>Octopoda</taxon>
        <taxon>Incirrata</taxon>
        <taxon>Octopodidae</taxon>
        <taxon>Octopus</taxon>
    </lineage>
</organism>
<gene>
    <name evidence="1" type="ORF">OCBIM_22027404mg</name>
</gene>
<protein>
    <submittedName>
        <fullName evidence="1">Uncharacterized protein</fullName>
    </submittedName>
</protein>
<proteinExistence type="predicted"/>
<accession>A0A0L8I9B3</accession>
<dbReference type="AlphaFoldDB" id="A0A0L8I9B3"/>
<reference evidence="1" key="1">
    <citation type="submission" date="2015-07" db="EMBL/GenBank/DDBJ databases">
        <title>MeaNS - Measles Nucleotide Surveillance Program.</title>
        <authorList>
            <person name="Tran T."/>
            <person name="Druce J."/>
        </authorList>
    </citation>
    <scope>NUCLEOTIDE SEQUENCE</scope>
    <source>
        <strain evidence="1">UCB-OBI-ISO-001</strain>
        <tissue evidence="1">Gonad</tissue>
    </source>
</reference>
<sequence length="90" mass="10570">MINSAMNLLAMLETRTLTLADDAQLSRMMKRGCYVTHTMTVCREKYLRSKQMNFQAEDKDLPKCCKTVYRCKYCEEFLCIGKSDSNCWFD</sequence>
<dbReference type="EMBL" id="KQ416223">
    <property type="protein sequence ID" value="KOF98076.1"/>
    <property type="molecule type" value="Genomic_DNA"/>
</dbReference>
<name>A0A0L8I9B3_OCTBM</name>